<evidence type="ECO:0000313" key="2">
    <source>
        <dbReference type="EMBL" id="CAD8731221.1"/>
    </source>
</evidence>
<gene>
    <name evidence="2" type="ORF">EMAR1385_LOCUS99</name>
</gene>
<feature type="signal peptide" evidence="1">
    <location>
        <begin position="1"/>
        <end position="15"/>
    </location>
</feature>
<organism evidence="2">
    <name type="scientific">Elphidium margaritaceum</name>
    <dbReference type="NCBI Taxonomy" id="933848"/>
    <lineage>
        <taxon>Eukaryota</taxon>
        <taxon>Sar</taxon>
        <taxon>Rhizaria</taxon>
        <taxon>Retaria</taxon>
        <taxon>Foraminifera</taxon>
        <taxon>Rotaliida</taxon>
        <taxon>Elphidiidae</taxon>
        <taxon>Elphidium</taxon>
    </lineage>
</organism>
<protein>
    <submittedName>
        <fullName evidence="2">Uncharacterized protein</fullName>
    </submittedName>
</protein>
<proteinExistence type="predicted"/>
<accession>A0A7S0XMR4</accession>
<dbReference type="AlphaFoldDB" id="A0A7S0XMR4"/>
<feature type="chain" id="PRO_5030800906" evidence="1">
    <location>
        <begin position="16"/>
        <end position="185"/>
    </location>
</feature>
<sequence length="185" mass="21994">MVILLLIFSFRSISAFPTNLFSDSDLELFRPTLAGEQYIVRWNEQRKLLWIEHELSNKQFLFCDHNSTITTSIRSPSTTQKPRDPRYNYPTKLCLFDGFCDVDYPQFTIITFRKIEKQESDKKIYQFESEYSYYLDIDVTSPAHSDRHFNGKQIMQEKVRLCKWDDSEQQEFQSASISKQNKAEL</sequence>
<dbReference type="EMBL" id="HBFI01000147">
    <property type="protein sequence ID" value="CAD8731221.1"/>
    <property type="molecule type" value="Transcribed_RNA"/>
</dbReference>
<name>A0A7S0XMR4_9EUKA</name>
<evidence type="ECO:0000256" key="1">
    <source>
        <dbReference type="SAM" id="SignalP"/>
    </source>
</evidence>
<reference evidence="2" key="1">
    <citation type="submission" date="2021-01" db="EMBL/GenBank/DDBJ databases">
        <authorList>
            <person name="Corre E."/>
            <person name="Pelletier E."/>
            <person name="Niang G."/>
            <person name="Scheremetjew M."/>
            <person name="Finn R."/>
            <person name="Kale V."/>
            <person name="Holt S."/>
            <person name="Cochrane G."/>
            <person name="Meng A."/>
            <person name="Brown T."/>
            <person name="Cohen L."/>
        </authorList>
    </citation>
    <scope>NUCLEOTIDE SEQUENCE</scope>
</reference>
<keyword evidence="1" id="KW-0732">Signal</keyword>